<dbReference type="RefSeq" id="WP_258543469.1">
    <property type="nucleotide sequence ID" value="NZ_OU015584.1"/>
</dbReference>
<proteinExistence type="predicted"/>
<gene>
    <name evidence="1" type="ORF">CRYO30217_03284</name>
</gene>
<dbReference type="Proteomes" id="UP000683507">
    <property type="component" value="Chromosome"/>
</dbReference>
<reference evidence="1" key="1">
    <citation type="submission" date="2021-04" db="EMBL/GenBank/DDBJ databases">
        <authorList>
            <person name="Rodrigo-Torres L."/>
            <person name="Arahal R. D."/>
            <person name="Lucena T."/>
        </authorList>
    </citation>
    <scope>NUCLEOTIDE SEQUENCE</scope>
    <source>
        <strain evidence="1">AS29M-1</strain>
    </source>
</reference>
<evidence type="ECO:0000313" key="1">
    <source>
        <dbReference type="EMBL" id="CAG5086798.1"/>
    </source>
</evidence>
<name>A0A916JQA0_9FLAO</name>
<dbReference type="AlphaFoldDB" id="A0A916JQA0"/>
<keyword evidence="2" id="KW-1185">Reference proteome</keyword>
<organism evidence="1 2">
    <name type="scientific">Parvicella tangerina</name>
    <dbReference type="NCBI Taxonomy" id="2829795"/>
    <lineage>
        <taxon>Bacteria</taxon>
        <taxon>Pseudomonadati</taxon>
        <taxon>Bacteroidota</taxon>
        <taxon>Flavobacteriia</taxon>
        <taxon>Flavobacteriales</taxon>
        <taxon>Parvicellaceae</taxon>
        <taxon>Parvicella</taxon>
    </lineage>
</organism>
<dbReference type="KEGG" id="ptan:CRYO30217_03284"/>
<dbReference type="EMBL" id="OU015584">
    <property type="protein sequence ID" value="CAG5086798.1"/>
    <property type="molecule type" value="Genomic_DNA"/>
</dbReference>
<protein>
    <submittedName>
        <fullName evidence="1">Uncharacterized protein</fullName>
    </submittedName>
</protein>
<evidence type="ECO:0000313" key="2">
    <source>
        <dbReference type="Proteomes" id="UP000683507"/>
    </source>
</evidence>
<accession>A0A916JQA0</accession>
<sequence length="111" mass="13039">MKIIITYLLCAIVIGAIGQQDISIEYKDTTIYRIQNLGEGLFHVLYFNDFEEIEFSRGVNRNTKLTQEGIWLNNEVNWLITFYNDSLIEIRHHMTDSIDSYCSPCKNIKRD</sequence>